<accession>A0A8A2VAM1</accession>
<name>A0A8A2VAM1_9EURY</name>
<dbReference type="RefSeq" id="WP_207288707.1">
    <property type="nucleotide sequence ID" value="NZ_CP071462.1"/>
</dbReference>
<organism evidence="2 3">
    <name type="scientific">Haloterrigena alkaliphila</name>
    <dbReference type="NCBI Taxonomy" id="2816475"/>
    <lineage>
        <taxon>Archaea</taxon>
        <taxon>Methanobacteriati</taxon>
        <taxon>Methanobacteriota</taxon>
        <taxon>Stenosarchaea group</taxon>
        <taxon>Halobacteria</taxon>
        <taxon>Halobacteriales</taxon>
        <taxon>Natrialbaceae</taxon>
        <taxon>Haloterrigena</taxon>
    </lineage>
</organism>
<keyword evidence="3" id="KW-1185">Reference proteome</keyword>
<dbReference type="InterPro" id="IPR040624">
    <property type="entry name" value="HalOD1"/>
</dbReference>
<dbReference type="GeneID" id="63189084"/>
<proteinExistence type="predicted"/>
<evidence type="ECO:0000259" key="1">
    <source>
        <dbReference type="Pfam" id="PF18545"/>
    </source>
</evidence>
<feature type="domain" description="Halobacterial output" evidence="1">
    <location>
        <begin position="6"/>
        <end position="76"/>
    </location>
</feature>
<protein>
    <recommendedName>
        <fullName evidence="1">Halobacterial output domain-containing protein</fullName>
    </recommendedName>
</protein>
<dbReference type="KEGG" id="hakz:J0X25_17225"/>
<dbReference type="Pfam" id="PF18545">
    <property type="entry name" value="HalOD1"/>
    <property type="match status" value="1"/>
</dbReference>
<dbReference type="EMBL" id="CP071462">
    <property type="protein sequence ID" value="QSW99099.1"/>
    <property type="molecule type" value="Genomic_DNA"/>
</dbReference>
<gene>
    <name evidence="2" type="ORF">J0X25_17225</name>
</gene>
<evidence type="ECO:0000313" key="2">
    <source>
        <dbReference type="EMBL" id="QSW99099.1"/>
    </source>
</evidence>
<dbReference type="AlphaFoldDB" id="A0A8A2VAM1"/>
<dbReference type="Proteomes" id="UP000663203">
    <property type="component" value="Chromosome"/>
</dbReference>
<sequence length="96" mass="9866">MGTGVSPSHSIVTQIAAAEGIDPTELRPPLHAVVDPAALDRLVDSCEPGASDDRVRIEFEYCGYTVRVSGTGDVDVIGASQLGGSSPDSAEESHGD</sequence>
<reference evidence="2 3" key="1">
    <citation type="submission" date="2021-03" db="EMBL/GenBank/DDBJ databases">
        <title>Haloterrigena longa sp. nov. and Haloterrigena limicola sp. nov., extremely halophilic archaea isolated from a salt lake.</title>
        <authorList>
            <person name="Henglin C."/>
        </authorList>
    </citation>
    <scope>NUCLEOTIDE SEQUENCE [LARGE SCALE GENOMIC DNA]</scope>
    <source>
        <strain evidence="2 3">KZCA68</strain>
    </source>
</reference>
<evidence type="ECO:0000313" key="3">
    <source>
        <dbReference type="Proteomes" id="UP000663203"/>
    </source>
</evidence>